<name>A0A271J3I6_9BACT</name>
<keyword evidence="2" id="KW-1185">Reference proteome</keyword>
<accession>A0A271J3I6</accession>
<evidence type="ECO:0000313" key="1">
    <source>
        <dbReference type="EMBL" id="PAP78091.1"/>
    </source>
</evidence>
<organism evidence="1 2">
    <name type="scientific">Rubrivirga marina</name>
    <dbReference type="NCBI Taxonomy" id="1196024"/>
    <lineage>
        <taxon>Bacteria</taxon>
        <taxon>Pseudomonadati</taxon>
        <taxon>Rhodothermota</taxon>
        <taxon>Rhodothermia</taxon>
        <taxon>Rhodothermales</taxon>
        <taxon>Rubricoccaceae</taxon>
        <taxon>Rubrivirga</taxon>
    </lineage>
</organism>
<dbReference type="Proteomes" id="UP000216339">
    <property type="component" value="Unassembled WGS sequence"/>
</dbReference>
<dbReference type="InterPro" id="IPR015943">
    <property type="entry name" value="WD40/YVTN_repeat-like_dom_sf"/>
</dbReference>
<comment type="caution">
    <text evidence="1">The sequence shown here is derived from an EMBL/GenBank/DDBJ whole genome shotgun (WGS) entry which is preliminary data.</text>
</comment>
<sequence length="350" mass="35020">MRLLLALAVVLLSGCGGIAGLSGSVLPPRLSDQDSGVDVLLIAAHAVDEGVVWASGAGGTVVKTIDGGATWQAVPVTTPGADTLQFRDVVALDSETAWALAIGPGASSQIAKTTDGGASWRTVFVNDEPDGFYDCLSFWDAERGVLYGDSVDGELRVRTTADGGETWALVPASALPAAGEGEGGFAASGTCVATRGDGLAWIATGNADPARVLRTTDGGTTWAASDLPIVAGEAAGAASVAFRDDRHGVAVGGDIGDADAVAEAVALTADGGVTWTAGGRLPFAGAAYGAAYVPGTDAVLAVGPGGVGLSRDDGRSWTLVDERTFWGVAAASAEAAWLVGPEGRIVRVRL</sequence>
<gene>
    <name evidence="1" type="ORF">BSZ37_17435</name>
</gene>
<proteinExistence type="predicted"/>
<dbReference type="Gene3D" id="2.130.10.10">
    <property type="entry name" value="YVTN repeat-like/Quinoprotein amine dehydrogenase"/>
    <property type="match status" value="2"/>
</dbReference>
<evidence type="ECO:0000313" key="2">
    <source>
        <dbReference type="Proteomes" id="UP000216339"/>
    </source>
</evidence>
<dbReference type="SUPFAM" id="SSF110296">
    <property type="entry name" value="Oligoxyloglucan reducing end-specific cellobiohydrolase"/>
    <property type="match status" value="1"/>
</dbReference>
<dbReference type="EMBL" id="MQWD01000001">
    <property type="protein sequence ID" value="PAP78091.1"/>
    <property type="molecule type" value="Genomic_DNA"/>
</dbReference>
<reference evidence="1 2" key="1">
    <citation type="submission" date="2016-11" db="EMBL/GenBank/DDBJ databases">
        <title>Study of marine rhodopsin-containing bacteria.</title>
        <authorList>
            <person name="Yoshizawa S."/>
            <person name="Kumagai Y."/>
            <person name="Kogure K."/>
        </authorList>
    </citation>
    <scope>NUCLEOTIDE SEQUENCE [LARGE SCALE GENOMIC DNA]</scope>
    <source>
        <strain evidence="1 2">SAORIC-28</strain>
    </source>
</reference>
<protein>
    <recommendedName>
        <fullName evidence="3">Oxidoreductase</fullName>
    </recommendedName>
</protein>
<dbReference type="RefSeq" id="WP_095511765.1">
    <property type="nucleotide sequence ID" value="NZ_MQWD01000001.1"/>
</dbReference>
<dbReference type="OrthoDB" id="9813892at2"/>
<dbReference type="PROSITE" id="PS51257">
    <property type="entry name" value="PROKAR_LIPOPROTEIN"/>
    <property type="match status" value="1"/>
</dbReference>
<dbReference type="PANTHER" id="PTHR47199:SF2">
    <property type="entry name" value="PHOTOSYSTEM II STABILITY_ASSEMBLY FACTOR HCF136, CHLOROPLASTIC"/>
    <property type="match status" value="1"/>
</dbReference>
<dbReference type="AlphaFoldDB" id="A0A271J3I6"/>
<evidence type="ECO:0008006" key="3">
    <source>
        <dbReference type="Google" id="ProtNLM"/>
    </source>
</evidence>
<dbReference type="PANTHER" id="PTHR47199">
    <property type="entry name" value="PHOTOSYSTEM II STABILITY/ASSEMBLY FACTOR HCF136, CHLOROPLASTIC"/>
    <property type="match status" value="1"/>
</dbReference>
<dbReference type="CDD" id="cd15482">
    <property type="entry name" value="Sialidase_non-viral"/>
    <property type="match status" value="1"/>
</dbReference>